<dbReference type="PANTHER" id="PTHR19959">
    <property type="entry name" value="KINESIN LIGHT CHAIN"/>
    <property type="match status" value="1"/>
</dbReference>
<dbReference type="InterPro" id="IPR024983">
    <property type="entry name" value="CHAT_dom"/>
</dbReference>
<reference evidence="2 3" key="1">
    <citation type="submission" date="2019-04" db="EMBL/GenBank/DDBJ databases">
        <title>Friends and foes A comparative genomics study of 23 Aspergillus species from section Flavi.</title>
        <authorList>
            <consortium name="DOE Joint Genome Institute"/>
            <person name="Kjaerbolling I."/>
            <person name="Vesth T."/>
            <person name="Frisvad J.C."/>
            <person name="Nybo J.L."/>
            <person name="Theobald S."/>
            <person name="Kildgaard S."/>
            <person name="Isbrandt T."/>
            <person name="Kuo A."/>
            <person name="Sato A."/>
            <person name="Lyhne E.K."/>
            <person name="Kogle M.E."/>
            <person name="Wiebenga A."/>
            <person name="Kun R.S."/>
            <person name="Lubbers R.J."/>
            <person name="Makela M.R."/>
            <person name="Barry K."/>
            <person name="Chovatia M."/>
            <person name="Clum A."/>
            <person name="Daum C."/>
            <person name="Haridas S."/>
            <person name="He G."/>
            <person name="LaButti K."/>
            <person name="Lipzen A."/>
            <person name="Mondo S."/>
            <person name="Riley R."/>
            <person name="Salamov A."/>
            <person name="Simmons B.A."/>
            <person name="Magnuson J.K."/>
            <person name="Henrissat B."/>
            <person name="Mortensen U.H."/>
            <person name="Larsen T.O."/>
            <person name="Devries R.P."/>
            <person name="Grigoriev I.V."/>
            <person name="Machida M."/>
            <person name="Baker S.E."/>
            <person name="Andersen M.R."/>
        </authorList>
    </citation>
    <scope>NUCLEOTIDE SEQUENCE [LARGE SCALE GENOMIC DNA]</scope>
    <source>
        <strain evidence="2 3">CBS 117626</strain>
    </source>
</reference>
<accession>A0A5N6VBW4</accession>
<protein>
    <submittedName>
        <fullName evidence="2">CHAT domain-containing protein</fullName>
    </submittedName>
</protein>
<gene>
    <name evidence="2" type="ORF">BDV40DRAFT_294481</name>
</gene>
<dbReference type="InterPro" id="IPR012344">
    <property type="entry name" value="Matrix_HIV/RSV_N"/>
</dbReference>
<dbReference type="SUPFAM" id="SSF81901">
    <property type="entry name" value="HCP-like"/>
    <property type="match status" value="1"/>
</dbReference>
<keyword evidence="3" id="KW-1185">Reference proteome</keyword>
<sequence length="1322" mass="148643">MEYNERGNSPLAFILAGQGRSLLQEYYESGDLACLDESIDCARQALDNSTVPERAIYLNDLGCRLRERFDATQEIQDISEAIGLLDDASQTIHDRTKRILILNNLATFLGDRFEIREDVRDLERALAVGQDALSAGSSSQGLQAMCLNTLSLIHGYRYRKLGFLDDLQAATQNGERALDLTPAGHPDRLMYLGNVGVCYERQFDRLQRPVDIERAVDCAREAVTLSDNATDSVPYLTNLSNSLASRFLLREDPQDLTHAIAHAKEAIRLTPPEHPRYSELLHNLSLHLEDRFRRYRDVADLDKAIKLQENAIAAGDIDDPRLVTYRDQLGVLLCLRYDLNDDISILENAIELAQEVLHSTCNEIGPDRAQYLSHMAACMGRRFERTGNVADLERAIHIEEQAIEIIPHDDPHRMELLLDLSNDYHNRSVKLGSMEDRKKAIERMQMALTAGISYHSHRSSQLCTISQRFKDRYTSTRDEADIRESIQLARKAVELVPPDHPKRPYYLHCLSLTLETRFLVLGTLTDLEASIQKSEEALAANPHNRHDYLYALSMQLVCRYEQLGALVDLQEAILLMQECIKGAPSNYAHRIVCLKALSDQLGFLFERNKNMETLNKAVDAANEAAALAPKDDMMRPSILNSLHLLLVSRSKATNTPADLVAAIKVQREALDSPDTLSDRTILLHNLSQTLAYTQKESELPTTREAVELSWESVNTAPESHPNRAMYLNTFGTFLKDGYGHSKQLIHGNQKPQDFFQESLHSTNSPPLDRIKAGQNAFDCYVTDGQWANAGIVATEIVKLLPLLVPRWLSRDDQQHLLKNISHFTSRAASVALQANRSPAEAIDVLEAGRGVIARFTTDMKTDISELEELHPALHAEYVWLRRQILLSPSPIFSWEVNPTKATIIPRHRRDQESRTSQITTTGRQRAENLRKLEEIEKDIRELPGFEQFMKPLSPEAHMSLAKLGPIIAFNVTELRSDAIIVTENDIYTMHLERLRFQDLKANVSKVIGANQLSKGPPSGRPQRNEELQRILNWLWETAVQPVLTKLGLYSNSPPGPLSRVWWVASGYMGLLPLHAAGDGITSTMDYVISSYTPTLQVLKFSRERDSLLNYNSELRMLLITAPDKPGRGGLDTETEIKSIQKSFRRSISYTLLNNPSNEDVLRELSEHHLIHFSCHGYSNATDPSESGLEIAYAAGSRSGSLLTVRNISTIDHAKAQIAYLSACSTAENSSDELLDEVIHIAGAFQLIGFPHVLGTLWEVSDRAAVEVSRLFYEALGNRMSKDSPSHGNIASTLHEALWTYRKSKKAREKDVLSWAPFIYMGA</sequence>
<proteinExistence type="predicted"/>
<evidence type="ECO:0000313" key="2">
    <source>
        <dbReference type="EMBL" id="KAE8168526.1"/>
    </source>
</evidence>
<organism evidence="2 3">
    <name type="scientific">Aspergillus tamarii</name>
    <dbReference type="NCBI Taxonomy" id="41984"/>
    <lineage>
        <taxon>Eukaryota</taxon>
        <taxon>Fungi</taxon>
        <taxon>Dikarya</taxon>
        <taxon>Ascomycota</taxon>
        <taxon>Pezizomycotina</taxon>
        <taxon>Eurotiomycetes</taxon>
        <taxon>Eurotiomycetidae</taxon>
        <taxon>Eurotiales</taxon>
        <taxon>Aspergillaceae</taxon>
        <taxon>Aspergillus</taxon>
        <taxon>Aspergillus subgen. Circumdati</taxon>
    </lineage>
</organism>
<dbReference type="Proteomes" id="UP000326950">
    <property type="component" value="Unassembled WGS sequence"/>
</dbReference>
<dbReference type="Pfam" id="PF12770">
    <property type="entry name" value="CHAT"/>
    <property type="match status" value="1"/>
</dbReference>
<feature type="domain" description="CHAT" evidence="1">
    <location>
        <begin position="1028"/>
        <end position="1322"/>
    </location>
</feature>
<dbReference type="EMBL" id="ML738585">
    <property type="protein sequence ID" value="KAE8168526.1"/>
    <property type="molecule type" value="Genomic_DNA"/>
</dbReference>
<evidence type="ECO:0000259" key="1">
    <source>
        <dbReference type="Pfam" id="PF12770"/>
    </source>
</evidence>
<evidence type="ECO:0000313" key="3">
    <source>
        <dbReference type="Proteomes" id="UP000326950"/>
    </source>
</evidence>
<dbReference type="Gene3D" id="1.25.40.10">
    <property type="entry name" value="Tetratricopeptide repeat domain"/>
    <property type="match status" value="3"/>
</dbReference>
<name>A0A5N6VBW4_ASPTM</name>
<dbReference type="PANTHER" id="PTHR19959:SF119">
    <property type="entry name" value="FUNGAL LIPASE-LIKE DOMAIN-CONTAINING PROTEIN"/>
    <property type="match status" value="1"/>
</dbReference>
<dbReference type="OrthoDB" id="9991317at2759"/>
<dbReference type="SUPFAM" id="SSF48452">
    <property type="entry name" value="TPR-like"/>
    <property type="match status" value="1"/>
</dbReference>
<dbReference type="InterPro" id="IPR011990">
    <property type="entry name" value="TPR-like_helical_dom_sf"/>
</dbReference>
<dbReference type="Gene3D" id="1.10.150.90">
    <property type="entry name" value="Immunodeficiency lentiviruses, gag gene matrix protein p17"/>
    <property type="match status" value="1"/>
</dbReference>